<dbReference type="Proteomes" id="UP001218218">
    <property type="component" value="Unassembled WGS sequence"/>
</dbReference>
<protein>
    <submittedName>
        <fullName evidence="1">Uncharacterized protein</fullName>
    </submittedName>
</protein>
<evidence type="ECO:0000313" key="1">
    <source>
        <dbReference type="EMBL" id="KAJ7301972.1"/>
    </source>
</evidence>
<comment type="caution">
    <text evidence="1">The sequence shown here is derived from an EMBL/GenBank/DDBJ whole genome shotgun (WGS) entry which is preliminary data.</text>
</comment>
<gene>
    <name evidence="1" type="ORF">DFH08DRAFT_1090020</name>
</gene>
<evidence type="ECO:0000313" key="2">
    <source>
        <dbReference type="Proteomes" id="UP001218218"/>
    </source>
</evidence>
<organism evidence="1 2">
    <name type="scientific">Mycena albidolilacea</name>
    <dbReference type="NCBI Taxonomy" id="1033008"/>
    <lineage>
        <taxon>Eukaryota</taxon>
        <taxon>Fungi</taxon>
        <taxon>Dikarya</taxon>
        <taxon>Basidiomycota</taxon>
        <taxon>Agaricomycotina</taxon>
        <taxon>Agaricomycetes</taxon>
        <taxon>Agaricomycetidae</taxon>
        <taxon>Agaricales</taxon>
        <taxon>Marasmiineae</taxon>
        <taxon>Mycenaceae</taxon>
        <taxon>Mycena</taxon>
    </lineage>
</organism>
<dbReference type="EMBL" id="JARIHO010000123">
    <property type="protein sequence ID" value="KAJ7301972.1"/>
    <property type="molecule type" value="Genomic_DNA"/>
</dbReference>
<accession>A0AAD6YZN6</accession>
<reference evidence="1" key="1">
    <citation type="submission" date="2023-03" db="EMBL/GenBank/DDBJ databases">
        <title>Massive genome expansion in bonnet fungi (Mycena s.s.) driven by repeated elements and novel gene families across ecological guilds.</title>
        <authorList>
            <consortium name="Lawrence Berkeley National Laboratory"/>
            <person name="Harder C.B."/>
            <person name="Miyauchi S."/>
            <person name="Viragh M."/>
            <person name="Kuo A."/>
            <person name="Thoen E."/>
            <person name="Andreopoulos B."/>
            <person name="Lu D."/>
            <person name="Skrede I."/>
            <person name="Drula E."/>
            <person name="Henrissat B."/>
            <person name="Morin E."/>
            <person name="Kohler A."/>
            <person name="Barry K."/>
            <person name="LaButti K."/>
            <person name="Morin E."/>
            <person name="Salamov A."/>
            <person name="Lipzen A."/>
            <person name="Mereny Z."/>
            <person name="Hegedus B."/>
            <person name="Baldrian P."/>
            <person name="Stursova M."/>
            <person name="Weitz H."/>
            <person name="Taylor A."/>
            <person name="Grigoriev I.V."/>
            <person name="Nagy L.G."/>
            <person name="Martin F."/>
            <person name="Kauserud H."/>
        </authorList>
    </citation>
    <scope>NUCLEOTIDE SEQUENCE</scope>
    <source>
        <strain evidence="1">CBHHK002</strain>
    </source>
</reference>
<proteinExistence type="predicted"/>
<name>A0AAD6YZN6_9AGAR</name>
<dbReference type="AlphaFoldDB" id="A0AAD6YZN6"/>
<keyword evidence="2" id="KW-1185">Reference proteome</keyword>
<sequence length="260" mass="27962">MAWLYLPLLLPPVPDPCSPSPPRVGCSAQPHSSRSVATTLPVCSLPAPQSARTRAPPAPALRPHPCPARACALRPLQRAATPVATRSHTLARSHTPPCTPIACAPLPRCYCHAPAAPAASAHPPAAPTRSPARRARPLVACPTRPPAHSPAAPARPPLCPPACPPDVPACLLARRAYLFAMPCRSLYLCRYPTRCLQNAINIILLHSRNTYLRIFFLASYTVGKITITEETKNKFTMIWFNMWPFSASASPGSELHVLIG</sequence>